<feature type="domain" description="ABC transporter" evidence="4">
    <location>
        <begin position="16"/>
        <end position="252"/>
    </location>
</feature>
<accession>A0A7W7YLL3</accession>
<dbReference type="InterPro" id="IPR027417">
    <property type="entry name" value="P-loop_NTPase"/>
</dbReference>
<dbReference type="CDD" id="cd03261">
    <property type="entry name" value="ABC_Org_Solvent_Resistant"/>
    <property type="match status" value="1"/>
</dbReference>
<dbReference type="InterPro" id="IPR003593">
    <property type="entry name" value="AAA+_ATPase"/>
</dbReference>
<dbReference type="InterPro" id="IPR017871">
    <property type="entry name" value="ABC_transporter-like_CS"/>
</dbReference>
<evidence type="ECO:0000256" key="2">
    <source>
        <dbReference type="ARBA" id="ARBA00022741"/>
    </source>
</evidence>
<dbReference type="Proteomes" id="UP000534294">
    <property type="component" value="Unassembled WGS sequence"/>
</dbReference>
<dbReference type="Gene3D" id="3.40.50.300">
    <property type="entry name" value="P-loop containing nucleotide triphosphate hydrolases"/>
    <property type="match status" value="1"/>
</dbReference>
<proteinExistence type="predicted"/>
<dbReference type="PROSITE" id="PS50893">
    <property type="entry name" value="ABC_TRANSPORTER_2"/>
    <property type="match status" value="1"/>
</dbReference>
<dbReference type="SMART" id="SM00382">
    <property type="entry name" value="AAA"/>
    <property type="match status" value="1"/>
</dbReference>
<dbReference type="PANTHER" id="PTHR43023">
    <property type="entry name" value="PROTEIN TRIGALACTOSYLDIACYLGLYCEROL 3, CHLOROPLASTIC"/>
    <property type="match status" value="1"/>
</dbReference>
<evidence type="ECO:0000313" key="5">
    <source>
        <dbReference type="EMBL" id="MBB5038473.1"/>
    </source>
</evidence>
<keyword evidence="3 5" id="KW-0067">ATP-binding</keyword>
<keyword evidence="6" id="KW-1185">Reference proteome</keyword>
<dbReference type="PANTHER" id="PTHR43023:SF6">
    <property type="entry name" value="INTERMEMBRANE PHOSPHOLIPID TRANSPORT SYSTEM ATP-BINDING PROTEIN MLAF"/>
    <property type="match status" value="1"/>
</dbReference>
<keyword evidence="1" id="KW-0813">Transport</keyword>
<keyword evidence="2" id="KW-0547">Nucleotide-binding</keyword>
<dbReference type="PROSITE" id="PS00211">
    <property type="entry name" value="ABC_TRANSPORTER_1"/>
    <property type="match status" value="1"/>
</dbReference>
<comment type="caution">
    <text evidence="5">The sequence shown here is derived from an EMBL/GenBank/DDBJ whole genome shotgun (WGS) entry which is preliminary data.</text>
</comment>
<dbReference type="AlphaFoldDB" id="A0A7W7YLL3"/>
<dbReference type="SUPFAM" id="SSF52540">
    <property type="entry name" value="P-loop containing nucleoside triphosphate hydrolases"/>
    <property type="match status" value="1"/>
</dbReference>
<dbReference type="GO" id="GO:0005524">
    <property type="term" value="F:ATP binding"/>
    <property type="evidence" value="ECO:0007669"/>
    <property type="project" value="UniProtKB-KW"/>
</dbReference>
<dbReference type="InterPro" id="IPR003439">
    <property type="entry name" value="ABC_transporter-like_ATP-bd"/>
</dbReference>
<dbReference type="RefSeq" id="WP_184209340.1">
    <property type="nucleotide sequence ID" value="NZ_JACHIF010000005.1"/>
</dbReference>
<evidence type="ECO:0000313" key="6">
    <source>
        <dbReference type="Proteomes" id="UP000534294"/>
    </source>
</evidence>
<dbReference type="Pfam" id="PF00005">
    <property type="entry name" value="ABC_tran"/>
    <property type="match status" value="1"/>
</dbReference>
<name>A0A7W7YLL3_9BACT</name>
<reference evidence="5 6" key="1">
    <citation type="submission" date="2020-08" db="EMBL/GenBank/DDBJ databases">
        <title>Genomic Encyclopedia of Type Strains, Phase IV (KMG-IV): sequencing the most valuable type-strain genomes for metagenomic binning, comparative biology and taxonomic classification.</title>
        <authorList>
            <person name="Goeker M."/>
        </authorList>
    </citation>
    <scope>NUCLEOTIDE SEQUENCE [LARGE SCALE GENOMIC DNA]</scope>
    <source>
        <strain evidence="5 6">DSM 12251</strain>
    </source>
</reference>
<protein>
    <submittedName>
        <fullName evidence="5">Phospholipid/cholesterol/gamma-HCH transport system ATP-binding protein</fullName>
    </submittedName>
</protein>
<sequence>MNEPAPPAANPDVPFIRITGLKKSFGEQKTLQGVDLTIHHGETLVLIGPSGEGKSVLLKHIIGLLHPDEGRVELDGVDLCSLNERQLVKFRRRMGYLFQNAALFDSLTVAQNVAFPLKEAGVTNQADIDQQVHEALELVELAEHKDKMPINLSGGMRKRVGIARAIICRPECVLYDEPTAGLDPIVTDVIDQMIIRLQKRFRVTSIVITHDMGSVFKIADRVAMLKNGVVSFLGTRDELRTSTNPDIQNFIAGRSGLCA</sequence>
<evidence type="ECO:0000256" key="3">
    <source>
        <dbReference type="ARBA" id="ARBA00022840"/>
    </source>
</evidence>
<evidence type="ECO:0000256" key="1">
    <source>
        <dbReference type="ARBA" id="ARBA00022448"/>
    </source>
</evidence>
<dbReference type="EMBL" id="JACHIF010000005">
    <property type="protein sequence ID" value="MBB5038473.1"/>
    <property type="molecule type" value="Genomic_DNA"/>
</dbReference>
<evidence type="ECO:0000259" key="4">
    <source>
        <dbReference type="PROSITE" id="PS50893"/>
    </source>
</evidence>
<organism evidence="5 6">
    <name type="scientific">Prosthecobacter dejongeii</name>
    <dbReference type="NCBI Taxonomy" id="48465"/>
    <lineage>
        <taxon>Bacteria</taxon>
        <taxon>Pseudomonadati</taxon>
        <taxon>Verrucomicrobiota</taxon>
        <taxon>Verrucomicrobiia</taxon>
        <taxon>Verrucomicrobiales</taxon>
        <taxon>Verrucomicrobiaceae</taxon>
        <taxon>Prosthecobacter</taxon>
    </lineage>
</organism>
<dbReference type="GO" id="GO:0016887">
    <property type="term" value="F:ATP hydrolysis activity"/>
    <property type="evidence" value="ECO:0007669"/>
    <property type="project" value="InterPro"/>
</dbReference>
<gene>
    <name evidence="5" type="ORF">HNQ64_002736</name>
</gene>